<gene>
    <name evidence="2" type="ORF">AVDCRST_MAG55-895</name>
</gene>
<name>A0A6J4PB70_9ACTN</name>
<keyword evidence="1" id="KW-0812">Transmembrane</keyword>
<evidence type="ECO:0000313" key="2">
    <source>
        <dbReference type="EMBL" id="CAA9405321.1"/>
    </source>
</evidence>
<proteinExistence type="predicted"/>
<dbReference type="EMBL" id="CADCUZ010000037">
    <property type="protein sequence ID" value="CAA9405321.1"/>
    <property type="molecule type" value="Genomic_DNA"/>
</dbReference>
<evidence type="ECO:0000256" key="1">
    <source>
        <dbReference type="SAM" id="Phobius"/>
    </source>
</evidence>
<dbReference type="AlphaFoldDB" id="A0A6J4PB70"/>
<reference evidence="2" key="1">
    <citation type="submission" date="2020-02" db="EMBL/GenBank/DDBJ databases">
        <authorList>
            <person name="Meier V. D."/>
        </authorList>
    </citation>
    <scope>NUCLEOTIDE SEQUENCE</scope>
    <source>
        <strain evidence="2">AVDCRST_MAG55</strain>
    </source>
</reference>
<keyword evidence="1" id="KW-0472">Membrane</keyword>
<keyword evidence="1" id="KW-1133">Transmembrane helix</keyword>
<organism evidence="2">
    <name type="scientific">uncultured Rubrobacteraceae bacterium</name>
    <dbReference type="NCBI Taxonomy" id="349277"/>
    <lineage>
        <taxon>Bacteria</taxon>
        <taxon>Bacillati</taxon>
        <taxon>Actinomycetota</taxon>
        <taxon>Rubrobacteria</taxon>
        <taxon>Rubrobacterales</taxon>
        <taxon>Rubrobacteraceae</taxon>
        <taxon>environmental samples</taxon>
    </lineage>
</organism>
<accession>A0A6J4PB70</accession>
<feature type="transmembrane region" description="Helical" evidence="1">
    <location>
        <begin position="14"/>
        <end position="36"/>
    </location>
</feature>
<protein>
    <submittedName>
        <fullName evidence="2">Uncharacterized protein</fullName>
    </submittedName>
</protein>
<sequence length="44" mass="4694">MVVALLVRYFASAAVWRVLVVATLFVAAGLYVVFALRAGRAQPG</sequence>